<dbReference type="EMBL" id="BFAA01145748">
    <property type="protein sequence ID" value="GCB85303.1"/>
    <property type="molecule type" value="Genomic_DNA"/>
</dbReference>
<comment type="caution">
    <text evidence="2">The sequence shown here is derived from an EMBL/GenBank/DDBJ whole genome shotgun (WGS) entry which is preliminary data.</text>
</comment>
<dbReference type="Proteomes" id="UP000288216">
    <property type="component" value="Unassembled WGS sequence"/>
</dbReference>
<evidence type="ECO:0000313" key="3">
    <source>
        <dbReference type="Proteomes" id="UP000288216"/>
    </source>
</evidence>
<proteinExistence type="predicted"/>
<gene>
    <name evidence="2" type="ORF">scyTo_0025973</name>
</gene>
<organism evidence="2 3">
    <name type="scientific">Scyliorhinus torazame</name>
    <name type="common">Cloudy catshark</name>
    <name type="synonym">Catulus torazame</name>
    <dbReference type="NCBI Taxonomy" id="75743"/>
    <lineage>
        <taxon>Eukaryota</taxon>
        <taxon>Metazoa</taxon>
        <taxon>Chordata</taxon>
        <taxon>Craniata</taxon>
        <taxon>Vertebrata</taxon>
        <taxon>Chondrichthyes</taxon>
        <taxon>Elasmobranchii</taxon>
        <taxon>Galeomorphii</taxon>
        <taxon>Galeoidea</taxon>
        <taxon>Carcharhiniformes</taxon>
        <taxon>Scyliorhinidae</taxon>
        <taxon>Scyliorhinus</taxon>
    </lineage>
</organism>
<dbReference type="AlphaFoldDB" id="A0A401QIW1"/>
<reference evidence="2 3" key="1">
    <citation type="journal article" date="2018" name="Nat. Ecol. Evol.">
        <title>Shark genomes provide insights into elasmobranch evolution and the origin of vertebrates.</title>
        <authorList>
            <person name="Hara Y"/>
            <person name="Yamaguchi K"/>
            <person name="Onimaru K"/>
            <person name="Kadota M"/>
            <person name="Koyanagi M"/>
            <person name="Keeley SD"/>
            <person name="Tatsumi K"/>
            <person name="Tanaka K"/>
            <person name="Motone F"/>
            <person name="Kageyama Y"/>
            <person name="Nozu R"/>
            <person name="Adachi N"/>
            <person name="Nishimura O"/>
            <person name="Nakagawa R"/>
            <person name="Tanegashima C"/>
            <person name="Kiyatake I"/>
            <person name="Matsumoto R"/>
            <person name="Murakumo K"/>
            <person name="Nishida K"/>
            <person name="Terakita A"/>
            <person name="Kuratani S"/>
            <person name="Sato K"/>
            <person name="Hyodo S Kuraku.S."/>
        </authorList>
    </citation>
    <scope>NUCLEOTIDE SEQUENCE [LARGE SCALE GENOMIC DNA]</scope>
</reference>
<evidence type="ECO:0000313" key="2">
    <source>
        <dbReference type="EMBL" id="GCB85303.1"/>
    </source>
</evidence>
<feature type="non-terminal residue" evidence="2">
    <location>
        <position position="52"/>
    </location>
</feature>
<keyword evidence="1" id="KW-0175">Coiled coil</keyword>
<sequence>MWQDRARRTMASNEVAALLDQLTDLRQQLQNQVVKETIAMKERNRVANHQRK</sequence>
<name>A0A401QIW1_SCYTO</name>
<evidence type="ECO:0000256" key="1">
    <source>
        <dbReference type="SAM" id="Coils"/>
    </source>
</evidence>
<accession>A0A401QIW1</accession>
<feature type="coiled-coil region" evidence="1">
    <location>
        <begin position="8"/>
        <end position="39"/>
    </location>
</feature>
<keyword evidence="3" id="KW-1185">Reference proteome</keyword>
<protein>
    <submittedName>
        <fullName evidence="2">Uncharacterized protein</fullName>
    </submittedName>
</protein>